<evidence type="ECO:0000313" key="3">
    <source>
        <dbReference type="Proteomes" id="UP001365781"/>
    </source>
</evidence>
<dbReference type="EMBL" id="JBBAYM010000007">
    <property type="protein sequence ID" value="MEI5609962.1"/>
    <property type="molecule type" value="Genomic_DNA"/>
</dbReference>
<protein>
    <submittedName>
        <fullName evidence="2">Uncharacterized protein</fullName>
    </submittedName>
</protein>
<evidence type="ECO:0000256" key="1">
    <source>
        <dbReference type="SAM" id="MobiDB-lite"/>
    </source>
</evidence>
<dbReference type="Proteomes" id="UP001365781">
    <property type="component" value="Unassembled WGS sequence"/>
</dbReference>
<reference evidence="2 3" key="1">
    <citation type="submission" date="2024-03" db="EMBL/GenBank/DDBJ databases">
        <title>First Report of Pectobacterium brasiliscabiei causing potato scab in china.</title>
        <authorList>
            <person name="Handique U."/>
        </authorList>
    </citation>
    <scope>NUCLEOTIDE SEQUENCE [LARGE SCALE GENOMIC DNA]</scope>
    <source>
        <strain evidence="2 3">ZRIMU1503</strain>
    </source>
</reference>
<keyword evidence="3" id="KW-1185">Reference proteome</keyword>
<dbReference type="RefSeq" id="WP_336558262.1">
    <property type="nucleotide sequence ID" value="NZ_JBBAYL010000004.1"/>
</dbReference>
<proteinExistence type="predicted"/>
<feature type="region of interest" description="Disordered" evidence="1">
    <location>
        <begin position="1"/>
        <end position="20"/>
    </location>
</feature>
<evidence type="ECO:0000313" key="2">
    <source>
        <dbReference type="EMBL" id="MEI5609962.1"/>
    </source>
</evidence>
<comment type="caution">
    <text evidence="2">The sequence shown here is derived from an EMBL/GenBank/DDBJ whole genome shotgun (WGS) entry which is preliminary data.</text>
</comment>
<organism evidence="2 3">
    <name type="scientific">Streptomyces brasiliscabiei</name>
    <dbReference type="NCBI Taxonomy" id="2736302"/>
    <lineage>
        <taxon>Bacteria</taxon>
        <taxon>Bacillati</taxon>
        <taxon>Actinomycetota</taxon>
        <taxon>Actinomycetes</taxon>
        <taxon>Kitasatosporales</taxon>
        <taxon>Streptomycetaceae</taxon>
        <taxon>Streptomyces</taxon>
    </lineage>
</organism>
<name>A0ABU8G9S6_9ACTN</name>
<gene>
    <name evidence="2" type="ORF">WB403_12360</name>
</gene>
<accession>A0ABU8G9S6</accession>
<sequence length="103" mass="11491">MRTPPRNPRPRDGELVCHGRTWPTDPPCDNPAAWHIAWLLAPRGHFSLVCEQHTAALAGVYDWVDRHPADIMCAMPGTGWLSGTQTSRCVLAPEAQRHEMGQQ</sequence>